<reference evidence="1 2" key="1">
    <citation type="submission" date="2016-05" db="EMBL/GenBank/DDBJ databases">
        <title>Diversity and Homogeneity among Thermoacidophilic Verrucomicrobia Methanotrophs Linked with Geographical Origin.</title>
        <authorList>
            <person name="Erikstad H.-A."/>
            <person name="Smestad N.B."/>
            <person name="Ceballos R.M."/>
            <person name="Birkeland N.-K."/>
        </authorList>
    </citation>
    <scope>NUCLEOTIDE SEQUENCE [LARGE SCALE GENOMIC DNA]</scope>
    <source>
        <strain evidence="1 2">Phi</strain>
    </source>
</reference>
<accession>A0A4Y8PB52</accession>
<dbReference type="Proteomes" id="UP000297713">
    <property type="component" value="Unassembled WGS sequence"/>
</dbReference>
<comment type="caution">
    <text evidence="1">The sequence shown here is derived from an EMBL/GenBank/DDBJ whole genome shotgun (WGS) entry which is preliminary data.</text>
</comment>
<gene>
    <name evidence="1" type="ORF">A7Q10_00650</name>
</gene>
<dbReference type="AlphaFoldDB" id="A0A4Y8PB52"/>
<proteinExistence type="predicted"/>
<name>A0A4Y8PB52_9BACT</name>
<evidence type="ECO:0000313" key="2">
    <source>
        <dbReference type="Proteomes" id="UP000297713"/>
    </source>
</evidence>
<dbReference type="RefSeq" id="WP_134440243.1">
    <property type="nucleotide sequence ID" value="NZ_LXQC01000143.1"/>
</dbReference>
<dbReference type="EMBL" id="LXQC01000143">
    <property type="protein sequence ID" value="TFE68182.1"/>
    <property type="molecule type" value="Genomic_DNA"/>
</dbReference>
<keyword evidence="2" id="KW-1185">Reference proteome</keyword>
<sequence length="60" mass="6574">MKIKSLLGLILFFMIGGFAFGSQASLLTKKISCNCGKRCAHAQNCFGYKDSCDHGKRKSL</sequence>
<evidence type="ECO:0000313" key="1">
    <source>
        <dbReference type="EMBL" id="TFE68182.1"/>
    </source>
</evidence>
<organism evidence="1 2">
    <name type="scientific">Methylacidiphilum caldifontis</name>
    <dbReference type="NCBI Taxonomy" id="2795386"/>
    <lineage>
        <taxon>Bacteria</taxon>
        <taxon>Pseudomonadati</taxon>
        <taxon>Verrucomicrobiota</taxon>
        <taxon>Methylacidiphilae</taxon>
        <taxon>Methylacidiphilales</taxon>
        <taxon>Methylacidiphilaceae</taxon>
        <taxon>Methylacidiphilum (ex Ratnadevi et al. 2023)</taxon>
    </lineage>
</organism>
<protein>
    <submittedName>
        <fullName evidence="1">Uncharacterized protein</fullName>
    </submittedName>
</protein>